<dbReference type="SUPFAM" id="SSF102829">
    <property type="entry name" value="Cell division protein ZapA-like"/>
    <property type="match status" value="1"/>
</dbReference>
<keyword evidence="7" id="KW-0717">Septation</keyword>
<keyword evidence="4" id="KW-0963">Cytoplasm</keyword>
<evidence type="ECO:0000256" key="11">
    <source>
        <dbReference type="ARBA" id="ARBA00033158"/>
    </source>
</evidence>
<dbReference type="InterPro" id="IPR042233">
    <property type="entry name" value="Cell_div_ZapA_N"/>
</dbReference>
<dbReference type="PANTHER" id="PTHR34981:SF1">
    <property type="entry name" value="CELL DIVISION PROTEIN ZAPA"/>
    <property type="match status" value="1"/>
</dbReference>
<comment type="subcellular location">
    <subcellularLocation>
        <location evidence="1">Cytoplasm</location>
    </subcellularLocation>
</comment>
<dbReference type="RefSeq" id="WP_019950402.1">
    <property type="nucleotide sequence ID" value="NZ_JBHLVX010000020.1"/>
</dbReference>
<evidence type="ECO:0000256" key="7">
    <source>
        <dbReference type="ARBA" id="ARBA00023210"/>
    </source>
</evidence>
<dbReference type="EMBL" id="JBHLVX010000020">
    <property type="protein sequence ID" value="MFC0267504.1"/>
    <property type="molecule type" value="Genomic_DNA"/>
</dbReference>
<dbReference type="Gene3D" id="1.20.5.50">
    <property type="match status" value="1"/>
</dbReference>
<keyword evidence="14" id="KW-1185">Reference proteome</keyword>
<evidence type="ECO:0000256" key="1">
    <source>
        <dbReference type="ARBA" id="ARBA00004496"/>
    </source>
</evidence>
<dbReference type="Pfam" id="PF05164">
    <property type="entry name" value="ZapA"/>
    <property type="match status" value="1"/>
</dbReference>
<proteinExistence type="inferred from homology"/>
<protein>
    <recommendedName>
        <fullName evidence="3">Cell division protein ZapA</fullName>
    </recommendedName>
    <alternativeName>
        <fullName evidence="11">Z ring-associated protein ZapA</fullName>
    </alternativeName>
</protein>
<evidence type="ECO:0000256" key="12">
    <source>
        <dbReference type="SAM" id="Coils"/>
    </source>
</evidence>
<dbReference type="InterPro" id="IPR007838">
    <property type="entry name" value="Cell_div_ZapA-like"/>
</dbReference>
<evidence type="ECO:0000256" key="2">
    <source>
        <dbReference type="ARBA" id="ARBA00010074"/>
    </source>
</evidence>
<keyword evidence="5 13" id="KW-0132">Cell division</keyword>
<dbReference type="InterPro" id="IPR036192">
    <property type="entry name" value="Cell_div_ZapA-like_sf"/>
</dbReference>
<accession>A0ABV6G2H3</accession>
<keyword evidence="8" id="KW-0131">Cell cycle</keyword>
<evidence type="ECO:0000256" key="8">
    <source>
        <dbReference type="ARBA" id="ARBA00023306"/>
    </source>
</evidence>
<evidence type="ECO:0000256" key="10">
    <source>
        <dbReference type="ARBA" id="ARBA00026068"/>
    </source>
</evidence>
<evidence type="ECO:0000256" key="9">
    <source>
        <dbReference type="ARBA" id="ARBA00024910"/>
    </source>
</evidence>
<evidence type="ECO:0000256" key="3">
    <source>
        <dbReference type="ARBA" id="ARBA00015195"/>
    </source>
</evidence>
<dbReference type="Gene3D" id="3.30.160.880">
    <property type="entry name" value="Cell division protein ZapA protomer, N-terminal domain"/>
    <property type="match status" value="1"/>
</dbReference>
<feature type="coiled-coil region" evidence="12">
    <location>
        <begin position="68"/>
        <end position="95"/>
    </location>
</feature>
<evidence type="ECO:0000256" key="5">
    <source>
        <dbReference type="ARBA" id="ARBA00022618"/>
    </source>
</evidence>
<organism evidence="13 14">
    <name type="scientific">Kushneria aurantia</name>
    <dbReference type="NCBI Taxonomy" id="504092"/>
    <lineage>
        <taxon>Bacteria</taxon>
        <taxon>Pseudomonadati</taxon>
        <taxon>Pseudomonadota</taxon>
        <taxon>Gammaproteobacteria</taxon>
        <taxon>Oceanospirillales</taxon>
        <taxon>Halomonadaceae</taxon>
        <taxon>Kushneria</taxon>
    </lineage>
</organism>
<sequence>MSQGPRQTAEITLMGQKFVVSCAPGEEEELHQAARYLDKAMNGIQTRGRTISVDKVAMMAGLNISHELLRETLRRRELESRLERLDQRLQQALEGSNTPRD</sequence>
<evidence type="ECO:0000256" key="6">
    <source>
        <dbReference type="ARBA" id="ARBA00023054"/>
    </source>
</evidence>
<comment type="subunit">
    <text evidence="10">Homodimer. Interacts with FtsZ.</text>
</comment>
<gene>
    <name evidence="13" type="ORF">ACFFHW_05750</name>
</gene>
<evidence type="ECO:0000256" key="4">
    <source>
        <dbReference type="ARBA" id="ARBA00022490"/>
    </source>
</evidence>
<name>A0ABV6G2H3_9GAMM</name>
<dbReference type="GO" id="GO:0051301">
    <property type="term" value="P:cell division"/>
    <property type="evidence" value="ECO:0007669"/>
    <property type="project" value="UniProtKB-KW"/>
</dbReference>
<evidence type="ECO:0000313" key="13">
    <source>
        <dbReference type="EMBL" id="MFC0267504.1"/>
    </source>
</evidence>
<comment type="function">
    <text evidence="9">Activator of cell division through the inhibition of FtsZ GTPase activity, therefore promoting FtsZ assembly into bundles of protofilaments necessary for the formation of the division Z ring. It is recruited early at mid-cell but it is not essential for cell division.</text>
</comment>
<dbReference type="PANTHER" id="PTHR34981">
    <property type="entry name" value="CELL DIVISION PROTEIN ZAPA"/>
    <property type="match status" value="1"/>
</dbReference>
<comment type="similarity">
    <text evidence="2">Belongs to the ZapA family. Type 1 subfamily.</text>
</comment>
<keyword evidence="6 12" id="KW-0175">Coiled coil</keyword>
<comment type="caution">
    <text evidence="13">The sequence shown here is derived from an EMBL/GenBank/DDBJ whole genome shotgun (WGS) entry which is preliminary data.</text>
</comment>
<evidence type="ECO:0000313" key="14">
    <source>
        <dbReference type="Proteomes" id="UP001589814"/>
    </source>
</evidence>
<reference evidence="13 14" key="1">
    <citation type="submission" date="2024-09" db="EMBL/GenBank/DDBJ databases">
        <authorList>
            <person name="Sun Q."/>
            <person name="Mori K."/>
        </authorList>
    </citation>
    <scope>NUCLEOTIDE SEQUENCE [LARGE SCALE GENOMIC DNA]</scope>
    <source>
        <strain evidence="13 14">CCM 7415</strain>
    </source>
</reference>
<dbReference type="Proteomes" id="UP001589814">
    <property type="component" value="Unassembled WGS sequence"/>
</dbReference>